<evidence type="ECO:0000313" key="3">
    <source>
        <dbReference type="Proteomes" id="UP000478052"/>
    </source>
</evidence>
<dbReference type="Proteomes" id="UP000478052">
    <property type="component" value="Unassembled WGS sequence"/>
</dbReference>
<reference evidence="2 3" key="1">
    <citation type="submission" date="2019-08" db="EMBL/GenBank/DDBJ databases">
        <title>Whole genome of Aphis craccivora.</title>
        <authorList>
            <person name="Voronova N.V."/>
            <person name="Shulinski R.S."/>
            <person name="Bandarenka Y.V."/>
            <person name="Zhorov D.G."/>
            <person name="Warner D."/>
        </authorList>
    </citation>
    <scope>NUCLEOTIDE SEQUENCE [LARGE SCALE GENOMIC DNA]</scope>
    <source>
        <strain evidence="2">180601</strain>
        <tissue evidence="2">Whole Body</tissue>
    </source>
</reference>
<dbReference type="OrthoDB" id="5779068at2759"/>
<gene>
    <name evidence="2" type="ORF">FWK35_00024993</name>
</gene>
<accession>A0A6G0YXP9</accession>
<feature type="domain" description="Slingshot N-terminal" evidence="1">
    <location>
        <begin position="3"/>
        <end position="67"/>
    </location>
</feature>
<comment type="caution">
    <text evidence="2">The sequence shown here is derived from an EMBL/GenBank/DDBJ whole genome shotgun (WGS) entry which is preliminary data.</text>
</comment>
<dbReference type="InterPro" id="IPR043588">
    <property type="entry name" value="SSH-N"/>
</dbReference>
<dbReference type="AlphaFoldDB" id="A0A6G0YXP9"/>
<organism evidence="2 3">
    <name type="scientific">Aphis craccivora</name>
    <name type="common">Cowpea aphid</name>
    <dbReference type="NCBI Taxonomy" id="307492"/>
    <lineage>
        <taxon>Eukaryota</taxon>
        <taxon>Metazoa</taxon>
        <taxon>Ecdysozoa</taxon>
        <taxon>Arthropoda</taxon>
        <taxon>Hexapoda</taxon>
        <taxon>Insecta</taxon>
        <taxon>Pterygota</taxon>
        <taxon>Neoptera</taxon>
        <taxon>Paraneoptera</taxon>
        <taxon>Hemiptera</taxon>
        <taxon>Sternorrhyncha</taxon>
        <taxon>Aphidomorpha</taxon>
        <taxon>Aphidoidea</taxon>
        <taxon>Aphididae</taxon>
        <taxon>Aphidini</taxon>
        <taxon>Aphis</taxon>
        <taxon>Aphis</taxon>
    </lineage>
</organism>
<dbReference type="Pfam" id="PF23040">
    <property type="entry name" value="PH_SSH1-like_1st"/>
    <property type="match status" value="1"/>
</dbReference>
<protein>
    <recommendedName>
        <fullName evidence="1">Slingshot N-terminal domain-containing protein</fullName>
    </recommendedName>
</protein>
<proteinExistence type="predicted"/>
<keyword evidence="3" id="KW-1185">Reference proteome</keyword>
<dbReference type="PANTHER" id="PTHR45864:SF2">
    <property type="entry name" value="PROTEIN PHOSPHATASE SLINGSHOT"/>
    <property type="match status" value="1"/>
</dbReference>
<dbReference type="GO" id="GO:0003779">
    <property type="term" value="F:actin binding"/>
    <property type="evidence" value="ECO:0007669"/>
    <property type="project" value="InterPro"/>
</dbReference>
<sequence length="117" mass="12965">MGHAVKLESVHSGRTRYLVVVSCINGNCQEESCLLGLDCNQSTTIGLVLRLLADTTITLDGDGWYNEDSALAYAVANIFLNPSQYKPCAMRPVLDYFAITILITKRKTTSAHMFELY</sequence>
<dbReference type="PANTHER" id="PTHR45864">
    <property type="entry name" value="SLINGSHOT PROTEIN PHOSPHATASE HOMOLOG"/>
    <property type="match status" value="1"/>
</dbReference>
<dbReference type="InterPro" id="IPR043587">
    <property type="entry name" value="Phosphatase_SSH-like"/>
</dbReference>
<evidence type="ECO:0000259" key="1">
    <source>
        <dbReference type="Pfam" id="PF23040"/>
    </source>
</evidence>
<dbReference type="EMBL" id="VUJU01002082">
    <property type="protein sequence ID" value="KAF0762646.1"/>
    <property type="molecule type" value="Genomic_DNA"/>
</dbReference>
<dbReference type="GO" id="GO:0016791">
    <property type="term" value="F:phosphatase activity"/>
    <property type="evidence" value="ECO:0007669"/>
    <property type="project" value="InterPro"/>
</dbReference>
<name>A0A6G0YXP9_APHCR</name>
<evidence type="ECO:0000313" key="2">
    <source>
        <dbReference type="EMBL" id="KAF0762646.1"/>
    </source>
</evidence>
<dbReference type="GO" id="GO:0030837">
    <property type="term" value="P:negative regulation of actin filament polymerization"/>
    <property type="evidence" value="ECO:0007669"/>
    <property type="project" value="InterPro"/>
</dbReference>